<gene>
    <name evidence="8" type="ORF">H8S45_09980</name>
</gene>
<accession>A0A923LWN1</accession>
<keyword evidence="9" id="KW-1185">Reference proteome</keyword>
<dbReference type="Pfam" id="PF04024">
    <property type="entry name" value="PspC"/>
    <property type="match status" value="1"/>
</dbReference>
<dbReference type="GO" id="GO:0005886">
    <property type="term" value="C:plasma membrane"/>
    <property type="evidence" value="ECO:0007669"/>
    <property type="project" value="UniProtKB-SubCell"/>
</dbReference>
<feature type="domain" description="Phage shock protein PspC N-terminal" evidence="7">
    <location>
        <begin position="4"/>
        <end position="61"/>
    </location>
</feature>
<dbReference type="Proteomes" id="UP000606499">
    <property type="component" value="Unassembled WGS sequence"/>
</dbReference>
<keyword evidence="4 6" id="KW-1133">Transmembrane helix</keyword>
<dbReference type="PANTHER" id="PTHR33885">
    <property type="entry name" value="PHAGE SHOCK PROTEIN C"/>
    <property type="match status" value="1"/>
</dbReference>
<proteinExistence type="predicted"/>
<reference evidence="8" key="1">
    <citation type="submission" date="2020-08" db="EMBL/GenBank/DDBJ databases">
        <title>Genome public.</title>
        <authorList>
            <person name="Liu C."/>
            <person name="Sun Q."/>
        </authorList>
    </citation>
    <scope>NUCLEOTIDE SEQUENCE</scope>
    <source>
        <strain evidence="8">NSJ-28</strain>
    </source>
</reference>
<protein>
    <submittedName>
        <fullName evidence="8">PspC domain-containing protein</fullName>
    </submittedName>
</protein>
<evidence type="ECO:0000256" key="3">
    <source>
        <dbReference type="ARBA" id="ARBA00022692"/>
    </source>
</evidence>
<sequence length="66" mass="7247">MNGKKLYRSESDRMLCGVCAGIAEYFQIDATLIRLAWVFLCCFGVFPGVVAYIIAAIIIPTQSAVQ</sequence>
<evidence type="ECO:0000256" key="6">
    <source>
        <dbReference type="SAM" id="Phobius"/>
    </source>
</evidence>
<evidence type="ECO:0000313" key="8">
    <source>
        <dbReference type="EMBL" id="MBC5725781.1"/>
    </source>
</evidence>
<evidence type="ECO:0000256" key="5">
    <source>
        <dbReference type="ARBA" id="ARBA00023136"/>
    </source>
</evidence>
<comment type="caution">
    <text evidence="8">The sequence shown here is derived from an EMBL/GenBank/DDBJ whole genome shotgun (WGS) entry which is preliminary data.</text>
</comment>
<dbReference type="InterPro" id="IPR007168">
    <property type="entry name" value="Phageshock_PspC_N"/>
</dbReference>
<feature type="transmembrane region" description="Helical" evidence="6">
    <location>
        <begin position="35"/>
        <end position="59"/>
    </location>
</feature>
<dbReference type="RefSeq" id="WP_054327022.1">
    <property type="nucleotide sequence ID" value="NZ_JACOPL010000008.1"/>
</dbReference>
<keyword evidence="5 6" id="KW-0472">Membrane</keyword>
<evidence type="ECO:0000313" key="9">
    <source>
        <dbReference type="Proteomes" id="UP000606499"/>
    </source>
</evidence>
<dbReference type="EMBL" id="JACOPL010000008">
    <property type="protein sequence ID" value="MBC5725781.1"/>
    <property type="molecule type" value="Genomic_DNA"/>
</dbReference>
<dbReference type="PANTHER" id="PTHR33885:SF3">
    <property type="entry name" value="PHAGE SHOCK PROTEIN C"/>
    <property type="match status" value="1"/>
</dbReference>
<dbReference type="InterPro" id="IPR052027">
    <property type="entry name" value="PspC"/>
</dbReference>
<evidence type="ECO:0000256" key="2">
    <source>
        <dbReference type="ARBA" id="ARBA00022475"/>
    </source>
</evidence>
<evidence type="ECO:0000256" key="1">
    <source>
        <dbReference type="ARBA" id="ARBA00004162"/>
    </source>
</evidence>
<evidence type="ECO:0000259" key="7">
    <source>
        <dbReference type="Pfam" id="PF04024"/>
    </source>
</evidence>
<comment type="subcellular location">
    <subcellularLocation>
        <location evidence="1">Cell membrane</location>
        <topology evidence="1">Single-pass membrane protein</topology>
    </subcellularLocation>
</comment>
<name>A0A923LWN1_9FIRM</name>
<evidence type="ECO:0000256" key="4">
    <source>
        <dbReference type="ARBA" id="ARBA00022989"/>
    </source>
</evidence>
<keyword evidence="3 6" id="KW-0812">Transmembrane</keyword>
<organism evidence="8 9">
    <name type="scientific">Agathobaculum faecis</name>
    <dbReference type="NCBI Taxonomy" id="2763013"/>
    <lineage>
        <taxon>Bacteria</taxon>
        <taxon>Bacillati</taxon>
        <taxon>Bacillota</taxon>
        <taxon>Clostridia</taxon>
        <taxon>Eubacteriales</taxon>
        <taxon>Butyricicoccaceae</taxon>
        <taxon>Agathobaculum</taxon>
    </lineage>
</organism>
<keyword evidence="2" id="KW-1003">Cell membrane</keyword>
<dbReference type="AlphaFoldDB" id="A0A923LWN1"/>